<dbReference type="Proteomes" id="UP001497522">
    <property type="component" value="Unassembled WGS sequence"/>
</dbReference>
<feature type="compositionally biased region" description="Polar residues" evidence="1">
    <location>
        <begin position="32"/>
        <end position="42"/>
    </location>
</feature>
<name>A0ABP1A0K8_9BRYO</name>
<proteinExistence type="predicted"/>
<keyword evidence="3" id="KW-1185">Reference proteome</keyword>
<comment type="caution">
    <text evidence="2">The sequence shown here is derived from an EMBL/GenBank/DDBJ whole genome shotgun (WGS) entry which is preliminary data.</text>
</comment>
<gene>
    <name evidence="2" type="ORF">CSSPJE1EN2_LOCUS26488</name>
</gene>
<accession>A0ABP1A0K8</accession>
<dbReference type="EMBL" id="CAXHBF010000544">
    <property type="protein sequence ID" value="CAK9856556.1"/>
    <property type="molecule type" value="Genomic_DNA"/>
</dbReference>
<evidence type="ECO:0000256" key="1">
    <source>
        <dbReference type="SAM" id="MobiDB-lite"/>
    </source>
</evidence>
<organism evidence="2 3">
    <name type="scientific">Sphagnum jensenii</name>
    <dbReference type="NCBI Taxonomy" id="128206"/>
    <lineage>
        <taxon>Eukaryota</taxon>
        <taxon>Viridiplantae</taxon>
        <taxon>Streptophyta</taxon>
        <taxon>Embryophyta</taxon>
        <taxon>Bryophyta</taxon>
        <taxon>Sphagnophytina</taxon>
        <taxon>Sphagnopsida</taxon>
        <taxon>Sphagnales</taxon>
        <taxon>Sphagnaceae</taxon>
        <taxon>Sphagnum</taxon>
    </lineage>
</organism>
<evidence type="ECO:0000313" key="3">
    <source>
        <dbReference type="Proteomes" id="UP001497522"/>
    </source>
</evidence>
<feature type="region of interest" description="Disordered" evidence="1">
    <location>
        <begin position="1"/>
        <end position="42"/>
    </location>
</feature>
<protein>
    <submittedName>
        <fullName evidence="2">Uncharacterized protein</fullName>
    </submittedName>
</protein>
<reference evidence="2" key="1">
    <citation type="submission" date="2024-03" db="EMBL/GenBank/DDBJ databases">
        <authorList>
            <consortium name="ELIXIR-Norway"/>
            <consortium name="Elixir Norway"/>
        </authorList>
    </citation>
    <scope>NUCLEOTIDE SEQUENCE</scope>
</reference>
<sequence>MAIESGNNRKSTKQTREEGAAQERNGVEAATRVSSTLRQPSTSGGMYAWIISIHEDERPISSTASCFKDMSRLWVGKE</sequence>
<evidence type="ECO:0000313" key="2">
    <source>
        <dbReference type="EMBL" id="CAK9856556.1"/>
    </source>
</evidence>